<sequence length="142" mass="16755">DDFNQREGEREKEKEEREKEELKTREMGKCEAEEKEKREISEAWEKEKEMNLEDLLESLEVGKRRSADEPMENNNEAWGLTKDGTPLDNKGIIKPLEEALPKVYYGSTPKGVRGVDYREYVDNLIEELDGTHDKEREEVREH</sequence>
<feature type="non-terminal residue" evidence="2">
    <location>
        <position position="142"/>
    </location>
</feature>
<comment type="caution">
    <text evidence="2">The sequence shown here is derived from an EMBL/GenBank/DDBJ whole genome shotgun (WGS) entry which is preliminary data.</text>
</comment>
<feature type="region of interest" description="Disordered" evidence="1">
    <location>
        <begin position="63"/>
        <end position="89"/>
    </location>
</feature>
<feature type="region of interest" description="Disordered" evidence="1">
    <location>
        <begin position="1"/>
        <end position="38"/>
    </location>
</feature>
<proteinExistence type="predicted"/>
<name>A0ABQ5KYD8_9EUKA</name>
<reference evidence="2" key="1">
    <citation type="submission" date="2022-03" db="EMBL/GenBank/DDBJ databases">
        <title>Draft genome sequence of Aduncisulcus paluster, a free-living microaerophilic Fornicata.</title>
        <authorList>
            <person name="Yuyama I."/>
            <person name="Kume K."/>
            <person name="Tamura T."/>
            <person name="Inagaki Y."/>
            <person name="Hashimoto T."/>
        </authorList>
    </citation>
    <scope>NUCLEOTIDE SEQUENCE</scope>
    <source>
        <strain evidence="2">NY0171</strain>
    </source>
</reference>
<keyword evidence="3" id="KW-1185">Reference proteome</keyword>
<evidence type="ECO:0000313" key="2">
    <source>
        <dbReference type="EMBL" id="GKT37452.1"/>
    </source>
</evidence>
<gene>
    <name evidence="2" type="ORF">ADUPG1_003390</name>
</gene>
<dbReference type="Proteomes" id="UP001057375">
    <property type="component" value="Unassembled WGS sequence"/>
</dbReference>
<organism evidence="2 3">
    <name type="scientific">Aduncisulcus paluster</name>
    <dbReference type="NCBI Taxonomy" id="2918883"/>
    <lineage>
        <taxon>Eukaryota</taxon>
        <taxon>Metamonada</taxon>
        <taxon>Carpediemonas-like organisms</taxon>
        <taxon>Aduncisulcus</taxon>
    </lineage>
</organism>
<feature type="non-terminal residue" evidence="2">
    <location>
        <position position="1"/>
    </location>
</feature>
<protein>
    <submittedName>
        <fullName evidence="2">Uncharacterized protein</fullName>
    </submittedName>
</protein>
<dbReference type="EMBL" id="BQXS01004630">
    <property type="protein sequence ID" value="GKT37452.1"/>
    <property type="molecule type" value="Genomic_DNA"/>
</dbReference>
<evidence type="ECO:0000313" key="3">
    <source>
        <dbReference type="Proteomes" id="UP001057375"/>
    </source>
</evidence>
<accession>A0ABQ5KYD8</accession>
<evidence type="ECO:0000256" key="1">
    <source>
        <dbReference type="SAM" id="MobiDB-lite"/>
    </source>
</evidence>